<comment type="caution">
    <text evidence="4">The sequence shown here is derived from an EMBL/GenBank/DDBJ whole genome shotgun (WGS) entry which is preliminary data.</text>
</comment>
<protein>
    <submittedName>
        <fullName evidence="4">AAA family ATPase</fullName>
    </submittedName>
</protein>
<dbReference type="Pfam" id="PF00196">
    <property type="entry name" value="GerE"/>
    <property type="match status" value="1"/>
</dbReference>
<dbReference type="PRINTS" id="PR00038">
    <property type="entry name" value="HTHLUXR"/>
</dbReference>
<dbReference type="EMBL" id="JAVTLL010000027">
    <property type="protein sequence ID" value="MDT7845656.1"/>
    <property type="molecule type" value="Genomic_DNA"/>
</dbReference>
<dbReference type="PROSITE" id="PS00622">
    <property type="entry name" value="HTH_LUXR_1"/>
    <property type="match status" value="1"/>
</dbReference>
<name>A0ABU3M2C4_9ACTN</name>
<dbReference type="InterPro" id="IPR016032">
    <property type="entry name" value="Sig_transdc_resp-reg_C-effctor"/>
</dbReference>
<keyword evidence="2" id="KW-0067">ATP-binding</keyword>
<evidence type="ECO:0000256" key="2">
    <source>
        <dbReference type="ARBA" id="ARBA00022840"/>
    </source>
</evidence>
<dbReference type="SMART" id="SM00421">
    <property type="entry name" value="HTH_LUXR"/>
    <property type="match status" value="1"/>
</dbReference>
<evidence type="ECO:0000259" key="3">
    <source>
        <dbReference type="PROSITE" id="PS50043"/>
    </source>
</evidence>
<keyword evidence="1" id="KW-0547">Nucleotide-binding</keyword>
<gene>
    <name evidence="4" type="ORF">RQC66_33575</name>
</gene>
<dbReference type="Proteomes" id="UP001257948">
    <property type="component" value="Unassembled WGS sequence"/>
</dbReference>
<dbReference type="InterPro" id="IPR036388">
    <property type="entry name" value="WH-like_DNA-bd_sf"/>
</dbReference>
<proteinExistence type="predicted"/>
<dbReference type="PANTHER" id="PTHR16305">
    <property type="entry name" value="TESTICULAR SOLUBLE ADENYLYL CYCLASE"/>
    <property type="match status" value="1"/>
</dbReference>
<dbReference type="CDD" id="cd06170">
    <property type="entry name" value="LuxR_C_like"/>
    <property type="match status" value="1"/>
</dbReference>
<evidence type="ECO:0000313" key="5">
    <source>
        <dbReference type="Proteomes" id="UP001257948"/>
    </source>
</evidence>
<dbReference type="InterPro" id="IPR000792">
    <property type="entry name" value="Tscrpt_reg_LuxR_C"/>
</dbReference>
<dbReference type="PANTHER" id="PTHR16305:SF35">
    <property type="entry name" value="TRANSCRIPTIONAL ACTIVATOR DOMAIN"/>
    <property type="match status" value="1"/>
</dbReference>
<sequence length="927" mass="99720">MWRLGSGVVGVLRGRREVCAELDGLLEAVRDGESRVLVLRGEAGTGKSVLLDYVAEQGRQFRVCRVTGVQSEMELAFAGLHRLCAPLADRFDRLPGPQAKALRAALGIGAGPAPDRFLVGLAVLGLLSETARERPLVCLVDDAQWLDRASVDVLAFVARRLGAESVGLLFALRDGATSADVRGMPEIVVEGLPEDDARDLLRSVLPGVWDDRVVERIVAETRGNPLALLELPRELTPAELSSGLWLPGGQGVSGRVQQAFQTRAAKLPPDTQGLLLVAAAEPGGDPELLWRAAEALGVGTDAAGPALAAGLVRIDDRVRFPHPLMRSAVYWAAAPDERRRAHRVLADVTDVAVDPDRRAWHAAQGTRGTSEEVAAELVTSAGRARARGALAAAAAFLARAVELTPDRARRQRRALDAAWALHYGGMPDEALRMLSVVEAGPRDELLLGQADLLRAQITYAVGRGNDAFPLLLEAARHLEKLDAPLARETYLDALGAAMFAGPLAVGGGQLEAAEAARAAPALTGPPRAADLLLDGLATLVAEGQEPGVRKLRSALNAYSDPRLPVEDGLRRLWQAALSAAMIWDYDAWDRLATRLLEFVEESGQAAARPFALATRASVDLFAGDLASAAFRTEELRTVSEAVGISHPAYTSLMVAAWRGDEERHAELLTRVEGDAVSRGEGVGLLVSGWSTALLHNSLGRYEDALAAAAAAADNPQREASVAVGWALAEYVEAAVRCDEEERALDAFRRLCDRTGPSGTDWGLGVEARSRALVTGGAAAEKHYREAVERLDGTALRGELARTRLLYGEWLRRERRQRESREQLRLAHASFTDMGMAAFSGRASRELLATGEKVHRDKTQTAHRLTAQEVQIVRLVREGLTNTEIGVRIFISPRTVEWHLGNIFAKLGVSSRKQLQLQPRTPGLGAAF</sequence>
<organism evidence="4 5">
    <name type="scientific">Streptomyces justiciae</name>
    <dbReference type="NCBI Taxonomy" id="2780140"/>
    <lineage>
        <taxon>Bacteria</taxon>
        <taxon>Bacillati</taxon>
        <taxon>Actinomycetota</taxon>
        <taxon>Actinomycetes</taxon>
        <taxon>Kitasatosporales</taxon>
        <taxon>Streptomycetaceae</taxon>
        <taxon>Streptomyces</taxon>
    </lineage>
</organism>
<dbReference type="InterPro" id="IPR027417">
    <property type="entry name" value="P-loop_NTPase"/>
</dbReference>
<dbReference type="InterPro" id="IPR041664">
    <property type="entry name" value="AAA_16"/>
</dbReference>
<accession>A0ABU3M2C4</accession>
<dbReference type="SUPFAM" id="SSF46894">
    <property type="entry name" value="C-terminal effector domain of the bipartite response regulators"/>
    <property type="match status" value="1"/>
</dbReference>
<evidence type="ECO:0000313" key="4">
    <source>
        <dbReference type="EMBL" id="MDT7845656.1"/>
    </source>
</evidence>
<feature type="domain" description="HTH luxR-type" evidence="3">
    <location>
        <begin position="857"/>
        <end position="922"/>
    </location>
</feature>
<dbReference type="Gene3D" id="1.10.10.10">
    <property type="entry name" value="Winged helix-like DNA-binding domain superfamily/Winged helix DNA-binding domain"/>
    <property type="match status" value="1"/>
</dbReference>
<dbReference type="Pfam" id="PF13191">
    <property type="entry name" value="AAA_16"/>
    <property type="match status" value="1"/>
</dbReference>
<dbReference type="RefSeq" id="WP_314205860.1">
    <property type="nucleotide sequence ID" value="NZ_JAVTLL010000027.1"/>
</dbReference>
<reference evidence="5" key="1">
    <citation type="submission" date="2023-07" db="EMBL/GenBank/DDBJ databases">
        <title>Draft genome sequence of the endophytic actinobacterium Streptomyces justiciae WPN32, a potential antibiotic producer.</title>
        <authorList>
            <person name="Yasawong M."/>
            <person name="Pana W."/>
            <person name="Ganta P."/>
            <person name="Santapan N."/>
            <person name="Songngamsuk T."/>
            <person name="Phatcharaharikarn M."/>
            <person name="Kerdtoob S."/>
            <person name="Nantapong N."/>
        </authorList>
    </citation>
    <scope>NUCLEOTIDE SEQUENCE [LARGE SCALE GENOMIC DNA]</scope>
    <source>
        <strain evidence="5">WPN32</strain>
    </source>
</reference>
<dbReference type="SUPFAM" id="SSF52540">
    <property type="entry name" value="P-loop containing nucleoside triphosphate hydrolases"/>
    <property type="match status" value="1"/>
</dbReference>
<keyword evidence="5" id="KW-1185">Reference proteome</keyword>
<dbReference type="PROSITE" id="PS50043">
    <property type="entry name" value="HTH_LUXR_2"/>
    <property type="match status" value="1"/>
</dbReference>
<evidence type="ECO:0000256" key="1">
    <source>
        <dbReference type="ARBA" id="ARBA00022741"/>
    </source>
</evidence>